<dbReference type="Pfam" id="PF12585">
    <property type="entry name" value="DUF3759"/>
    <property type="match status" value="2"/>
</dbReference>
<dbReference type="VEuPathDB" id="FungiDB:A9K55_008938"/>
<dbReference type="PANTHER" id="PTHR37450">
    <property type="entry name" value="CIPC PROTEIN"/>
    <property type="match status" value="1"/>
</dbReference>
<dbReference type="Proteomes" id="UP000323067">
    <property type="component" value="Chromosome vii"/>
</dbReference>
<evidence type="ECO:0000313" key="2">
    <source>
        <dbReference type="EMBL" id="ATY63593.1"/>
    </source>
</evidence>
<organism evidence="2 3">
    <name type="scientific">Cordyceps militaris</name>
    <name type="common">Caterpillar fungus</name>
    <name type="synonym">Clavaria militaris</name>
    <dbReference type="NCBI Taxonomy" id="73501"/>
    <lineage>
        <taxon>Eukaryota</taxon>
        <taxon>Fungi</taxon>
        <taxon>Dikarya</taxon>
        <taxon>Ascomycota</taxon>
        <taxon>Pezizomycotina</taxon>
        <taxon>Sordariomycetes</taxon>
        <taxon>Hypocreomycetidae</taxon>
        <taxon>Hypocreales</taxon>
        <taxon>Cordycipitaceae</taxon>
        <taxon>Cordyceps</taxon>
    </lineage>
</organism>
<dbReference type="AlphaFoldDB" id="A0A2H4SKF8"/>
<evidence type="ECO:0000256" key="1">
    <source>
        <dbReference type="SAM" id="MobiDB-lite"/>
    </source>
</evidence>
<evidence type="ECO:0000313" key="3">
    <source>
        <dbReference type="Proteomes" id="UP000323067"/>
    </source>
</evidence>
<proteinExistence type="predicted"/>
<reference evidence="2 3" key="1">
    <citation type="journal article" date="2017" name="BMC Genomics">
        <title>Chromosome level assembly and secondary metabolite potential of the parasitic fungus Cordyceps militaris.</title>
        <authorList>
            <person name="Kramer G.J."/>
            <person name="Nodwell J.R."/>
        </authorList>
    </citation>
    <scope>NUCLEOTIDE SEQUENCE [LARGE SCALE GENOMIC DNA]</scope>
    <source>
        <strain evidence="2 3">ATCC 34164</strain>
    </source>
</reference>
<dbReference type="InterPro" id="IPR022234">
    <property type="entry name" value="DUF3759"/>
</dbReference>
<dbReference type="EMBL" id="CP023324">
    <property type="protein sequence ID" value="ATY63593.1"/>
    <property type="molecule type" value="Genomic_DNA"/>
</dbReference>
<accession>A0A2H4SKF8</accession>
<dbReference type="PANTHER" id="PTHR37450:SF1">
    <property type="entry name" value="CIPC PROTEIN"/>
    <property type="match status" value="1"/>
</dbReference>
<dbReference type="VEuPathDB" id="FungiDB:CCM_08684"/>
<name>A0A2H4SKF8_CORMI</name>
<dbReference type="OrthoDB" id="9895617at2759"/>
<protein>
    <submittedName>
        <fullName evidence="2">Antibiotic response protein</fullName>
    </submittedName>
</protein>
<gene>
    <name evidence="2" type="ORF">A9K55_008938</name>
</gene>
<feature type="region of interest" description="Disordered" evidence="1">
    <location>
        <begin position="108"/>
        <end position="183"/>
    </location>
</feature>
<sequence>MFGFDEAKENYDQLQSGNHEAKFSHELLAGGASFAAFKAFENNQRSEGTNLLIFLFPFSLLPTVKLTHSSASGKTVSHAVAKGILATLVGVEVDRLAETKGANWIDKKRATRDAQKRTEDLYDSHYGKQDDWRQTHDPPEHFPNRNENRNDDRYDDRNERRNDDGYDNRNERRNDDGYDNRDY</sequence>